<dbReference type="Proteomes" id="UP000183567">
    <property type="component" value="Unassembled WGS sequence"/>
</dbReference>
<protein>
    <submittedName>
        <fullName evidence="2">Uncharacterized protein</fullName>
    </submittedName>
</protein>
<feature type="compositionally biased region" description="Polar residues" evidence="1">
    <location>
        <begin position="1"/>
        <end position="12"/>
    </location>
</feature>
<reference evidence="2 3" key="1">
    <citation type="submission" date="2016-03" db="EMBL/GenBank/DDBJ databases">
        <title>Comparative genomics of the ectomycorrhizal sister species Rhizopogon vinicolor and Rhizopogon vesiculosus (Basidiomycota: Boletales) reveals a divergence of the mating type B locus.</title>
        <authorList>
            <person name="Mujic A.B."/>
            <person name="Kuo A."/>
            <person name="Tritt A."/>
            <person name="Lipzen A."/>
            <person name="Chen C."/>
            <person name="Johnson J."/>
            <person name="Sharma A."/>
            <person name="Barry K."/>
            <person name="Grigoriev I.V."/>
            <person name="Spatafora J.W."/>
        </authorList>
    </citation>
    <scope>NUCLEOTIDE SEQUENCE [LARGE SCALE GENOMIC DNA]</scope>
    <source>
        <strain evidence="2 3">AM-OR11-056</strain>
    </source>
</reference>
<proteinExistence type="predicted"/>
<feature type="compositionally biased region" description="Basic and acidic residues" evidence="1">
    <location>
        <begin position="22"/>
        <end position="31"/>
    </location>
</feature>
<dbReference type="OrthoDB" id="2639636at2759"/>
<organism evidence="2 3">
    <name type="scientific">Rhizopogon vesiculosus</name>
    <dbReference type="NCBI Taxonomy" id="180088"/>
    <lineage>
        <taxon>Eukaryota</taxon>
        <taxon>Fungi</taxon>
        <taxon>Dikarya</taxon>
        <taxon>Basidiomycota</taxon>
        <taxon>Agaricomycotina</taxon>
        <taxon>Agaricomycetes</taxon>
        <taxon>Agaricomycetidae</taxon>
        <taxon>Boletales</taxon>
        <taxon>Suillineae</taxon>
        <taxon>Rhizopogonaceae</taxon>
        <taxon>Rhizopogon</taxon>
    </lineage>
</organism>
<name>A0A1J8RE07_9AGAM</name>
<dbReference type="AlphaFoldDB" id="A0A1J8RE07"/>
<evidence type="ECO:0000256" key="1">
    <source>
        <dbReference type="SAM" id="MobiDB-lite"/>
    </source>
</evidence>
<evidence type="ECO:0000313" key="2">
    <source>
        <dbReference type="EMBL" id="OJA19994.1"/>
    </source>
</evidence>
<keyword evidence="3" id="KW-1185">Reference proteome</keyword>
<dbReference type="EMBL" id="LVVM01000765">
    <property type="protein sequence ID" value="OJA19994.1"/>
    <property type="molecule type" value="Genomic_DNA"/>
</dbReference>
<comment type="caution">
    <text evidence="2">The sequence shown here is derived from an EMBL/GenBank/DDBJ whole genome shotgun (WGS) entry which is preliminary data.</text>
</comment>
<accession>A0A1J8RE07</accession>
<gene>
    <name evidence="2" type="ORF">AZE42_05638</name>
</gene>
<sequence>MQSTELETSNLPESRMNVFKPPYDDHDHELHPSCPVQAVMPHRPIAVMMEMSSFSSV</sequence>
<evidence type="ECO:0000313" key="3">
    <source>
        <dbReference type="Proteomes" id="UP000183567"/>
    </source>
</evidence>
<feature type="region of interest" description="Disordered" evidence="1">
    <location>
        <begin position="1"/>
        <end position="32"/>
    </location>
</feature>